<dbReference type="Proteomes" id="UP000001811">
    <property type="component" value="Chromosome 7"/>
</dbReference>
<dbReference type="EMBL" id="AAGW02004504">
    <property type="status" value="NOT_ANNOTATED_CDS"/>
    <property type="molecule type" value="Genomic_DNA"/>
</dbReference>
<evidence type="ECO:0000313" key="3">
    <source>
        <dbReference type="Proteomes" id="UP000001811"/>
    </source>
</evidence>
<dbReference type="Ensembl" id="ENSOCUT00000025020.2">
    <property type="protein sequence ID" value="ENSOCUP00000046350.1"/>
    <property type="gene ID" value="ENSOCUG00000021063.2"/>
</dbReference>
<proteinExistence type="predicted"/>
<accession>A0A5F9DJS3</accession>
<evidence type="ECO:0000313" key="2">
    <source>
        <dbReference type="Ensembl" id="ENSOCUP00000046350.1"/>
    </source>
</evidence>
<feature type="region of interest" description="Disordered" evidence="1">
    <location>
        <begin position="1"/>
        <end position="29"/>
    </location>
</feature>
<dbReference type="AlphaFoldDB" id="A0A5F9DJS3"/>
<reference evidence="2" key="2">
    <citation type="submission" date="2025-08" db="UniProtKB">
        <authorList>
            <consortium name="Ensembl"/>
        </authorList>
    </citation>
    <scope>IDENTIFICATION</scope>
    <source>
        <strain evidence="2">Thorbecke</strain>
    </source>
</reference>
<sequence>MLENVREMWTEVPRSSRTRGRSSRLAASPGCSCEAHASRSCRTPLIAGM</sequence>
<reference evidence="2 3" key="1">
    <citation type="journal article" date="2011" name="Nature">
        <title>A high-resolution map of human evolutionary constraint using 29 mammals.</title>
        <authorList>
            <person name="Lindblad-Toh K."/>
            <person name="Garber M."/>
            <person name="Zuk O."/>
            <person name="Lin M.F."/>
            <person name="Parker B.J."/>
            <person name="Washietl S."/>
            <person name="Kheradpour P."/>
            <person name="Ernst J."/>
            <person name="Jordan G."/>
            <person name="Mauceli E."/>
            <person name="Ward L.D."/>
            <person name="Lowe C.B."/>
            <person name="Holloway A.K."/>
            <person name="Clamp M."/>
            <person name="Gnerre S."/>
            <person name="Alfoldi J."/>
            <person name="Beal K."/>
            <person name="Chang J."/>
            <person name="Clawson H."/>
            <person name="Cuff J."/>
            <person name="Di Palma F."/>
            <person name="Fitzgerald S."/>
            <person name="Flicek P."/>
            <person name="Guttman M."/>
            <person name="Hubisz M.J."/>
            <person name="Jaffe D.B."/>
            <person name="Jungreis I."/>
            <person name="Kent W.J."/>
            <person name="Kostka D."/>
            <person name="Lara M."/>
            <person name="Martins A.L."/>
            <person name="Massingham T."/>
            <person name="Moltke I."/>
            <person name="Raney B.J."/>
            <person name="Rasmussen M.D."/>
            <person name="Robinson J."/>
            <person name="Stark A."/>
            <person name="Vilella A.J."/>
            <person name="Wen J."/>
            <person name="Xie X."/>
            <person name="Zody M.C."/>
            <person name="Baldwin J."/>
            <person name="Bloom T."/>
            <person name="Chin C.W."/>
            <person name="Heiman D."/>
            <person name="Nicol R."/>
            <person name="Nusbaum C."/>
            <person name="Young S."/>
            <person name="Wilkinson J."/>
            <person name="Worley K.C."/>
            <person name="Kovar C.L."/>
            <person name="Muzny D.M."/>
            <person name="Gibbs R.A."/>
            <person name="Cree A."/>
            <person name="Dihn H.H."/>
            <person name="Fowler G."/>
            <person name="Jhangiani S."/>
            <person name="Joshi V."/>
            <person name="Lee S."/>
            <person name="Lewis L.R."/>
            <person name="Nazareth L.V."/>
            <person name="Okwuonu G."/>
            <person name="Santibanez J."/>
            <person name="Warren W.C."/>
            <person name="Mardis E.R."/>
            <person name="Weinstock G.M."/>
            <person name="Wilson R.K."/>
            <person name="Delehaunty K."/>
            <person name="Dooling D."/>
            <person name="Fronik C."/>
            <person name="Fulton L."/>
            <person name="Fulton B."/>
            <person name="Graves T."/>
            <person name="Minx P."/>
            <person name="Sodergren E."/>
            <person name="Birney E."/>
            <person name="Margulies E.H."/>
            <person name="Herrero J."/>
            <person name="Green E.D."/>
            <person name="Haussler D."/>
            <person name="Siepel A."/>
            <person name="Goldman N."/>
            <person name="Pollard K.S."/>
            <person name="Pedersen J.S."/>
            <person name="Lander E.S."/>
            <person name="Kellis M."/>
        </authorList>
    </citation>
    <scope>NUCLEOTIDE SEQUENCE [LARGE SCALE GENOMIC DNA]</scope>
    <source>
        <strain evidence="2 3">Thorbecke inbred</strain>
    </source>
</reference>
<dbReference type="InParanoid" id="A0A5F9DJS3"/>
<evidence type="ECO:0000256" key="1">
    <source>
        <dbReference type="SAM" id="MobiDB-lite"/>
    </source>
</evidence>
<keyword evidence="3" id="KW-1185">Reference proteome</keyword>
<reference evidence="2" key="3">
    <citation type="submission" date="2025-09" db="UniProtKB">
        <authorList>
            <consortium name="Ensembl"/>
        </authorList>
    </citation>
    <scope>IDENTIFICATION</scope>
    <source>
        <strain evidence="2">Thorbecke</strain>
    </source>
</reference>
<dbReference type="Bgee" id="ENSOCUG00000021063">
    <property type="expression patterns" value="Expressed in skeletal muscle tissue and 2 other cell types or tissues"/>
</dbReference>
<protein>
    <submittedName>
        <fullName evidence="2">Uncharacterized protein</fullName>
    </submittedName>
</protein>
<name>A0A5F9DJS3_RABIT</name>
<organism evidence="2 3">
    <name type="scientific">Oryctolagus cuniculus</name>
    <name type="common">Rabbit</name>
    <dbReference type="NCBI Taxonomy" id="9986"/>
    <lineage>
        <taxon>Eukaryota</taxon>
        <taxon>Metazoa</taxon>
        <taxon>Chordata</taxon>
        <taxon>Craniata</taxon>
        <taxon>Vertebrata</taxon>
        <taxon>Euteleostomi</taxon>
        <taxon>Mammalia</taxon>
        <taxon>Eutheria</taxon>
        <taxon>Euarchontoglires</taxon>
        <taxon>Glires</taxon>
        <taxon>Lagomorpha</taxon>
        <taxon>Leporidae</taxon>
        <taxon>Oryctolagus</taxon>
    </lineage>
</organism>